<dbReference type="Proteomes" id="UP001177670">
    <property type="component" value="Unassembled WGS sequence"/>
</dbReference>
<proteinExistence type="predicted"/>
<name>A0AA40GCZ9_9HYME</name>
<protein>
    <submittedName>
        <fullName evidence="1">Uncharacterized protein</fullName>
    </submittedName>
</protein>
<reference evidence="1" key="1">
    <citation type="submission" date="2021-10" db="EMBL/GenBank/DDBJ databases">
        <title>Melipona bicolor Genome sequencing and assembly.</title>
        <authorList>
            <person name="Araujo N.S."/>
            <person name="Arias M.C."/>
        </authorList>
    </citation>
    <scope>NUCLEOTIDE SEQUENCE</scope>
    <source>
        <strain evidence="1">USP_2M_L1-L4_2017</strain>
        <tissue evidence="1">Whole body</tissue>
    </source>
</reference>
<keyword evidence="2" id="KW-1185">Reference proteome</keyword>
<gene>
    <name evidence="1" type="ORF">K0M31_000185</name>
</gene>
<evidence type="ECO:0000313" key="2">
    <source>
        <dbReference type="Proteomes" id="UP001177670"/>
    </source>
</evidence>
<dbReference type="EMBL" id="JAHYIQ010000001">
    <property type="protein sequence ID" value="KAK1135596.1"/>
    <property type="molecule type" value="Genomic_DNA"/>
</dbReference>
<dbReference type="AlphaFoldDB" id="A0AA40GCZ9"/>
<sequence>MPVMVGRQLIPRYFAERSEEKGRESNKKLVERTRSLGSRVLLLKVLRSEEQGLVGRRQVCAIAGQWKLNERTTHGNTR</sequence>
<evidence type="ECO:0000313" key="1">
    <source>
        <dbReference type="EMBL" id="KAK1135596.1"/>
    </source>
</evidence>
<organism evidence="1 2">
    <name type="scientific">Melipona bicolor</name>
    <dbReference type="NCBI Taxonomy" id="60889"/>
    <lineage>
        <taxon>Eukaryota</taxon>
        <taxon>Metazoa</taxon>
        <taxon>Ecdysozoa</taxon>
        <taxon>Arthropoda</taxon>
        <taxon>Hexapoda</taxon>
        <taxon>Insecta</taxon>
        <taxon>Pterygota</taxon>
        <taxon>Neoptera</taxon>
        <taxon>Endopterygota</taxon>
        <taxon>Hymenoptera</taxon>
        <taxon>Apocrita</taxon>
        <taxon>Aculeata</taxon>
        <taxon>Apoidea</taxon>
        <taxon>Anthophila</taxon>
        <taxon>Apidae</taxon>
        <taxon>Melipona</taxon>
    </lineage>
</organism>
<comment type="caution">
    <text evidence="1">The sequence shown here is derived from an EMBL/GenBank/DDBJ whole genome shotgun (WGS) entry which is preliminary data.</text>
</comment>
<accession>A0AA40GCZ9</accession>